<feature type="compositionally biased region" description="Basic and acidic residues" evidence="1">
    <location>
        <begin position="65"/>
        <end position="77"/>
    </location>
</feature>
<proteinExistence type="predicted"/>
<gene>
    <name evidence="2" type="ORF">AVDCRST_MAG67-1589</name>
</gene>
<feature type="compositionally biased region" description="Basic and acidic residues" evidence="1">
    <location>
        <begin position="358"/>
        <end position="368"/>
    </location>
</feature>
<feature type="region of interest" description="Disordered" evidence="1">
    <location>
        <begin position="208"/>
        <end position="368"/>
    </location>
</feature>
<evidence type="ECO:0000256" key="1">
    <source>
        <dbReference type="SAM" id="MobiDB-lite"/>
    </source>
</evidence>
<feature type="region of interest" description="Disordered" evidence="1">
    <location>
        <begin position="1"/>
        <end position="81"/>
    </location>
</feature>
<reference evidence="2" key="1">
    <citation type="submission" date="2020-02" db="EMBL/GenBank/DDBJ databases">
        <authorList>
            <person name="Meier V. D."/>
        </authorList>
    </citation>
    <scope>NUCLEOTIDE SEQUENCE</scope>
    <source>
        <strain evidence="2">AVDCRST_MAG67</strain>
    </source>
</reference>
<accession>A0A6J4SB82</accession>
<feature type="compositionally biased region" description="Basic and acidic residues" evidence="1">
    <location>
        <begin position="169"/>
        <end position="182"/>
    </location>
</feature>
<feature type="non-terminal residue" evidence="2">
    <location>
        <position position="1"/>
    </location>
</feature>
<feature type="compositionally biased region" description="Basic residues" evidence="1">
    <location>
        <begin position="252"/>
        <end position="264"/>
    </location>
</feature>
<feature type="compositionally biased region" description="Basic residues" evidence="1">
    <location>
        <begin position="301"/>
        <end position="325"/>
    </location>
</feature>
<organism evidence="2">
    <name type="scientific">uncultured Solirubrobacteraceae bacterium</name>
    <dbReference type="NCBI Taxonomy" id="1162706"/>
    <lineage>
        <taxon>Bacteria</taxon>
        <taxon>Bacillati</taxon>
        <taxon>Actinomycetota</taxon>
        <taxon>Thermoleophilia</taxon>
        <taxon>Solirubrobacterales</taxon>
        <taxon>Solirubrobacteraceae</taxon>
        <taxon>environmental samples</taxon>
    </lineage>
</organism>
<feature type="compositionally biased region" description="Low complexity" evidence="1">
    <location>
        <begin position="336"/>
        <end position="346"/>
    </location>
</feature>
<sequence length="390" mass="44986">ESHRLVGPQQGRGRERARSEDPQRARRDREDLVDGDLRLGPAPLRRLHPGDAQGRHPRPRVHGRDRRDRQGRVEPQGRRPCRGAVSDCLRLLQRVLARAVLGLRELQPQRLDGREDVRRRAMRDLRLLASHRRLRGRAGGVRAGPVRRRRADQDRQRPRGRAGAVSLRRLSDGLDGRRDVQHPARRHRRRLGLRARRAVCDRERVPAGCRAGDRDRPLRVPPEDGAREGRRGDDQLRADAGPRGAARDDRRPRARPLHRGRRHGGAPPQPRDVRLRPRQAGGADGVRARLRRARGDPQLPQRRHGLDRRHLRRLHGQVPDRRHRQQVADDQERAVPRAALPAAVAQQDRERRHRPELHRHAPDVARRRLERLRDVQAQAGRVREGRPQAM</sequence>
<feature type="compositionally biased region" description="Basic residues" evidence="1">
    <location>
        <begin position="55"/>
        <end position="64"/>
    </location>
</feature>
<feature type="non-terminal residue" evidence="2">
    <location>
        <position position="390"/>
    </location>
</feature>
<feature type="compositionally biased region" description="Basic and acidic residues" evidence="1">
    <location>
        <begin position="326"/>
        <end position="335"/>
    </location>
</feature>
<feature type="region of interest" description="Disordered" evidence="1">
    <location>
        <begin position="137"/>
        <end position="190"/>
    </location>
</feature>
<feature type="compositionally biased region" description="Basic and acidic residues" evidence="1">
    <location>
        <begin position="208"/>
        <end position="237"/>
    </location>
</feature>
<dbReference type="EMBL" id="CADCVQ010000070">
    <property type="protein sequence ID" value="CAA9494543.1"/>
    <property type="molecule type" value="Genomic_DNA"/>
</dbReference>
<name>A0A6J4SB82_9ACTN</name>
<protein>
    <submittedName>
        <fullName evidence="2">Threonine dehydrogenase and related Zn-dependent dehydrogenases</fullName>
    </submittedName>
</protein>
<feature type="compositionally biased region" description="Basic and acidic residues" evidence="1">
    <location>
        <begin position="12"/>
        <end position="37"/>
    </location>
</feature>
<dbReference type="AlphaFoldDB" id="A0A6J4SB82"/>
<evidence type="ECO:0000313" key="2">
    <source>
        <dbReference type="EMBL" id="CAA9494543.1"/>
    </source>
</evidence>